<keyword evidence="6" id="KW-0865">Zymogen</keyword>
<keyword evidence="1" id="KW-1003">Cell membrane</keyword>
<name>A0A6C0JAS9_9ZZZZ</name>
<evidence type="ECO:0000256" key="10">
    <source>
        <dbReference type="ARBA" id="ARBA00023317"/>
    </source>
</evidence>
<feature type="transmembrane region" description="Helical" evidence="11">
    <location>
        <begin position="20"/>
        <end position="48"/>
    </location>
</feature>
<evidence type="ECO:0000256" key="9">
    <source>
        <dbReference type="ARBA" id="ARBA00023264"/>
    </source>
</evidence>
<keyword evidence="8" id="KW-0456">Lyase</keyword>
<dbReference type="PANTHER" id="PTHR35809:SF1">
    <property type="entry name" value="ARCHAETIDYLSERINE DECARBOXYLASE PROENZYME-RELATED"/>
    <property type="match status" value="1"/>
</dbReference>
<dbReference type="AlphaFoldDB" id="A0A6C0JAS9"/>
<keyword evidence="7" id="KW-0594">Phospholipid biosynthesis</keyword>
<keyword evidence="3" id="KW-0210">Decarboxylase</keyword>
<dbReference type="InterPro" id="IPR003817">
    <property type="entry name" value="PS_Dcarbxylase"/>
</dbReference>
<dbReference type="EMBL" id="MN740350">
    <property type="protein sequence ID" value="QHU01901.1"/>
    <property type="molecule type" value="Genomic_DNA"/>
</dbReference>
<keyword evidence="2" id="KW-0444">Lipid biosynthesis</keyword>
<evidence type="ECO:0000256" key="1">
    <source>
        <dbReference type="ARBA" id="ARBA00022475"/>
    </source>
</evidence>
<organism evidence="12">
    <name type="scientific">viral metagenome</name>
    <dbReference type="NCBI Taxonomy" id="1070528"/>
    <lineage>
        <taxon>unclassified sequences</taxon>
        <taxon>metagenomes</taxon>
        <taxon>organismal metagenomes</taxon>
    </lineage>
</organism>
<keyword evidence="10" id="KW-0670">Pyruvate</keyword>
<proteinExistence type="predicted"/>
<keyword evidence="11" id="KW-0812">Transmembrane</keyword>
<evidence type="ECO:0000256" key="3">
    <source>
        <dbReference type="ARBA" id="ARBA00022793"/>
    </source>
</evidence>
<dbReference type="GO" id="GO:0008654">
    <property type="term" value="P:phospholipid biosynthetic process"/>
    <property type="evidence" value="ECO:0007669"/>
    <property type="project" value="UniProtKB-KW"/>
</dbReference>
<dbReference type="GO" id="GO:0004609">
    <property type="term" value="F:phosphatidylserine decarboxylase activity"/>
    <property type="evidence" value="ECO:0007669"/>
    <property type="project" value="InterPro"/>
</dbReference>
<sequence>MNERGIYLLYDPKVFVLPLVFFSLFLLTWNLFWLILFLMYLIFVIIFYRGGCTFVDEDFFLSPAHGEVIGITTTLDKDENGNSTGEETVEISIFLNIYNVHIQYAPTNSSVLSITHKDGVFDFVFTKEKGSNNERLITVFKFGNADIGNFTIEQVAGKVARSIINYREVGDVLTQGEPFGQIFLGSRINILVDKKQIDGELFIEEEQKLNIGDKLFRIKK</sequence>
<keyword evidence="11" id="KW-1133">Transmembrane helix</keyword>
<evidence type="ECO:0000256" key="4">
    <source>
        <dbReference type="ARBA" id="ARBA00023098"/>
    </source>
</evidence>
<evidence type="ECO:0000256" key="5">
    <source>
        <dbReference type="ARBA" id="ARBA00023136"/>
    </source>
</evidence>
<keyword evidence="5 11" id="KW-0472">Membrane</keyword>
<evidence type="ECO:0000256" key="11">
    <source>
        <dbReference type="SAM" id="Phobius"/>
    </source>
</evidence>
<evidence type="ECO:0000256" key="7">
    <source>
        <dbReference type="ARBA" id="ARBA00023209"/>
    </source>
</evidence>
<dbReference type="Pfam" id="PF02666">
    <property type="entry name" value="PS_Dcarbxylase"/>
    <property type="match status" value="1"/>
</dbReference>
<protein>
    <recommendedName>
        <fullName evidence="13">Phosphatidylserine decarboxylase</fullName>
    </recommendedName>
</protein>
<evidence type="ECO:0000256" key="8">
    <source>
        <dbReference type="ARBA" id="ARBA00023239"/>
    </source>
</evidence>
<dbReference type="PANTHER" id="PTHR35809">
    <property type="entry name" value="ARCHAETIDYLSERINE DECARBOXYLASE PROENZYME-RELATED"/>
    <property type="match status" value="1"/>
</dbReference>
<reference evidence="12" key="1">
    <citation type="journal article" date="2020" name="Nature">
        <title>Giant virus diversity and host interactions through global metagenomics.</title>
        <authorList>
            <person name="Schulz F."/>
            <person name="Roux S."/>
            <person name="Paez-Espino D."/>
            <person name="Jungbluth S."/>
            <person name="Walsh D.A."/>
            <person name="Denef V.J."/>
            <person name="McMahon K.D."/>
            <person name="Konstantinidis K.T."/>
            <person name="Eloe-Fadrosh E.A."/>
            <person name="Kyrpides N.C."/>
            <person name="Woyke T."/>
        </authorList>
    </citation>
    <scope>NUCLEOTIDE SEQUENCE</scope>
    <source>
        <strain evidence="12">GVMAG-M-3300025880-56</strain>
    </source>
</reference>
<accession>A0A6C0JAS9</accession>
<keyword evidence="4" id="KW-0443">Lipid metabolism</keyword>
<evidence type="ECO:0000313" key="12">
    <source>
        <dbReference type="EMBL" id="QHU01901.1"/>
    </source>
</evidence>
<keyword evidence="9" id="KW-1208">Phospholipid metabolism</keyword>
<evidence type="ECO:0000256" key="6">
    <source>
        <dbReference type="ARBA" id="ARBA00023145"/>
    </source>
</evidence>
<evidence type="ECO:0008006" key="13">
    <source>
        <dbReference type="Google" id="ProtNLM"/>
    </source>
</evidence>
<evidence type="ECO:0000256" key="2">
    <source>
        <dbReference type="ARBA" id="ARBA00022516"/>
    </source>
</evidence>
<dbReference type="InterPro" id="IPR033175">
    <property type="entry name" value="PSD-A"/>
</dbReference>